<organism evidence="9 10">
    <name type="scientific">Thamnocephalis sphaerospora</name>
    <dbReference type="NCBI Taxonomy" id="78915"/>
    <lineage>
        <taxon>Eukaryota</taxon>
        <taxon>Fungi</taxon>
        <taxon>Fungi incertae sedis</taxon>
        <taxon>Zoopagomycota</taxon>
        <taxon>Zoopagomycotina</taxon>
        <taxon>Zoopagomycetes</taxon>
        <taxon>Zoopagales</taxon>
        <taxon>Sigmoideomycetaceae</taxon>
        <taxon>Thamnocephalis</taxon>
    </lineage>
</organism>
<feature type="domain" description="TRF2-interacting telomeric protein/Rap1 C-terminal" evidence="8">
    <location>
        <begin position="785"/>
        <end position="861"/>
    </location>
</feature>
<comment type="subunit">
    <text evidence="5">Homodimer.</text>
</comment>
<dbReference type="OrthoDB" id="435460at2759"/>
<feature type="region of interest" description="Disordered" evidence="6">
    <location>
        <begin position="655"/>
        <end position="716"/>
    </location>
</feature>
<evidence type="ECO:0000256" key="4">
    <source>
        <dbReference type="ARBA" id="ARBA00023242"/>
    </source>
</evidence>
<keyword evidence="5" id="KW-0158">Chromosome</keyword>
<keyword evidence="4 5" id="KW-0539">Nucleus</keyword>
<feature type="compositionally biased region" description="Polar residues" evidence="6">
    <location>
        <begin position="255"/>
        <end position="280"/>
    </location>
</feature>
<reference evidence="10" key="1">
    <citation type="journal article" date="2018" name="Nat. Microbiol.">
        <title>Leveraging single-cell genomics to expand the fungal tree of life.</title>
        <authorList>
            <person name="Ahrendt S.R."/>
            <person name="Quandt C.A."/>
            <person name="Ciobanu D."/>
            <person name="Clum A."/>
            <person name="Salamov A."/>
            <person name="Andreopoulos B."/>
            <person name="Cheng J.F."/>
            <person name="Woyke T."/>
            <person name="Pelin A."/>
            <person name="Henrissat B."/>
            <person name="Reynolds N.K."/>
            <person name="Benny G.L."/>
            <person name="Smith M.E."/>
            <person name="James T.Y."/>
            <person name="Grigoriev I.V."/>
        </authorList>
    </citation>
    <scope>NUCLEOTIDE SEQUENCE [LARGE SCALE GENOMIC DNA]</scope>
    <source>
        <strain evidence="10">RSA 1356</strain>
    </source>
</reference>
<name>A0A4V1IVX5_9FUNG</name>
<dbReference type="Proteomes" id="UP000271241">
    <property type="component" value="Unassembled WGS sequence"/>
</dbReference>
<evidence type="ECO:0000256" key="3">
    <source>
        <dbReference type="ARBA" id="ARBA00023163"/>
    </source>
</evidence>
<evidence type="ECO:0000256" key="2">
    <source>
        <dbReference type="ARBA" id="ARBA00023159"/>
    </source>
</evidence>
<feature type="domain" description="TERF2-interacting telomeric protein 1 Myb" evidence="7">
    <location>
        <begin position="111"/>
        <end position="159"/>
    </location>
</feature>
<evidence type="ECO:0000259" key="7">
    <source>
        <dbReference type="Pfam" id="PF08914"/>
    </source>
</evidence>
<dbReference type="AlphaFoldDB" id="A0A4V1IVX5"/>
<dbReference type="GO" id="GO:0010833">
    <property type="term" value="P:telomere maintenance via telomere lengthening"/>
    <property type="evidence" value="ECO:0007669"/>
    <property type="project" value="UniProtKB-UniRule"/>
</dbReference>
<evidence type="ECO:0000259" key="8">
    <source>
        <dbReference type="Pfam" id="PF11626"/>
    </source>
</evidence>
<protein>
    <recommendedName>
        <fullName evidence="5">DNA-binding protein RAP1</fullName>
    </recommendedName>
</protein>
<feature type="compositionally biased region" description="Basic and acidic residues" evidence="6">
    <location>
        <begin position="453"/>
        <end position="463"/>
    </location>
</feature>
<dbReference type="EMBL" id="KZ993087">
    <property type="protein sequence ID" value="RKP05579.1"/>
    <property type="molecule type" value="Genomic_DNA"/>
</dbReference>
<feature type="region of interest" description="Disordered" evidence="6">
    <location>
        <begin position="560"/>
        <end position="606"/>
    </location>
</feature>
<feature type="compositionally biased region" description="Polar residues" evidence="6">
    <location>
        <begin position="434"/>
        <end position="444"/>
    </location>
</feature>
<keyword evidence="1" id="KW-0805">Transcription regulation</keyword>
<feature type="compositionally biased region" description="Basic residues" evidence="6">
    <location>
        <begin position="677"/>
        <end position="686"/>
    </location>
</feature>
<feature type="region of interest" description="Disordered" evidence="6">
    <location>
        <begin position="254"/>
        <end position="356"/>
    </location>
</feature>
<evidence type="ECO:0000256" key="1">
    <source>
        <dbReference type="ARBA" id="ARBA00023015"/>
    </source>
</evidence>
<comment type="similarity">
    <text evidence="5">Belongs to the RAP1 family.</text>
</comment>
<feature type="region of interest" description="Disordered" evidence="6">
    <location>
        <begin position="434"/>
        <end position="538"/>
    </location>
</feature>
<evidence type="ECO:0000313" key="9">
    <source>
        <dbReference type="EMBL" id="RKP05579.1"/>
    </source>
</evidence>
<dbReference type="PANTHER" id="PTHR16466:SF6">
    <property type="entry name" value="TELOMERIC REPEAT-BINDING FACTOR 2-INTERACTING PROTEIN 1"/>
    <property type="match status" value="1"/>
</dbReference>
<keyword evidence="2" id="KW-0010">Activator</keyword>
<feature type="compositionally biased region" description="Polar residues" evidence="6">
    <location>
        <begin position="320"/>
        <end position="331"/>
    </location>
</feature>
<accession>A0A4V1IVX5</accession>
<dbReference type="Pfam" id="PF11626">
    <property type="entry name" value="Rap1_C"/>
    <property type="match status" value="1"/>
</dbReference>
<dbReference type="InterPro" id="IPR039595">
    <property type="entry name" value="TE2IP/Rap1"/>
</dbReference>
<comment type="function">
    <text evidence="5">Involved in the regulation of telomere length, clustering and has a specific role in telomere position effect (TPE).</text>
</comment>
<dbReference type="GO" id="GO:0070187">
    <property type="term" value="C:shelterin complex"/>
    <property type="evidence" value="ECO:0007669"/>
    <property type="project" value="TreeGrafter"/>
</dbReference>
<comment type="subcellular location">
    <subcellularLocation>
        <location evidence="5">Nucleus</location>
    </subcellularLocation>
    <subcellularLocation>
        <location evidence="5">Chromosome</location>
        <location evidence="5">Telomere</location>
    </subcellularLocation>
</comment>
<evidence type="ECO:0000256" key="6">
    <source>
        <dbReference type="SAM" id="MobiDB-lite"/>
    </source>
</evidence>
<feature type="region of interest" description="Disordered" evidence="6">
    <location>
        <begin position="185"/>
        <end position="220"/>
    </location>
</feature>
<feature type="compositionally biased region" description="Polar residues" evidence="6">
    <location>
        <begin position="342"/>
        <end position="354"/>
    </location>
</feature>
<dbReference type="Gene3D" id="1.10.10.60">
    <property type="entry name" value="Homeodomain-like"/>
    <property type="match status" value="1"/>
</dbReference>
<proteinExistence type="inferred from homology"/>
<evidence type="ECO:0000313" key="10">
    <source>
        <dbReference type="Proteomes" id="UP000271241"/>
    </source>
</evidence>
<keyword evidence="10" id="KW-1185">Reference proteome</keyword>
<feature type="compositionally biased region" description="Acidic residues" evidence="6">
    <location>
        <begin position="205"/>
        <end position="216"/>
    </location>
</feature>
<dbReference type="GO" id="GO:0031848">
    <property type="term" value="P:protection from non-homologous end joining at telomere"/>
    <property type="evidence" value="ECO:0007669"/>
    <property type="project" value="TreeGrafter"/>
</dbReference>
<keyword evidence="5" id="KW-0779">Telomere</keyword>
<dbReference type="InterPro" id="IPR015010">
    <property type="entry name" value="TERF2IP_Myb"/>
</dbReference>
<dbReference type="PANTHER" id="PTHR16466">
    <property type="entry name" value="TELOMERE REPEAT-BINDING FACTOR 2-INTERACTING PROTEIN 1"/>
    <property type="match status" value="1"/>
</dbReference>
<feature type="compositionally biased region" description="Basic and acidic residues" evidence="6">
    <location>
        <begin position="502"/>
        <end position="518"/>
    </location>
</feature>
<sequence>MSACSREPKQLFTFADGRSLGFYAERGPGYTHMKNVLEAHGGKIIEDRRLAYMTLVAPYWQHTLGHAYSYRYILESAKSGRLLCSSSFYVPQHGQTTVEDTSYHAMTVGHDEIILFYLTQPGVERRNRDIYRKIAHEASYPAFPWQSWRRRYMRMLRRNSYFVWRMHDIIAKKTMRIAEGDQGYSASNSTLHSSGHGLDHAAAEEASDSANDEYDTDGTVSVDSSTISRLADQAKNSSLGPSLDPFLLTLEANPKKNSSNLPPTNFESHSSANDPHSSILQRGAPAASSAASEQPGPDRPTPLSSLDETGSTRELDTTDEQSTARSESQEYSLPGKAAQKTIPRSESSQAQQSPPVAVQLTGLVKQETDDHPPCAMTPLRKCGVQPSAANSESTAKDNAFESSYGDSAIAPTRSIAKLRAGSDRTKSRLLASRRTTNKVASTSYVAPGGTKTQENEEKQKAEADDFFANLPPESPFNFRRRVPTSNPRRDDRPVVLDPEWETVIHEENVAAGDKESGHHQGQQTLPPNGKSPAVNDGLEVCSPPTNWALDTTVNCSFAHVGMTSSPRPPPTLPSDEKSAAQPHATAQVEASGSGGASAMSTPQSARHAIRVETDEDTVHLHQADGTAPATTSMVDTPRDNAKVRAKLSRRVSFAGLSPLDDDDDNDEDSDGGGPRRVFGRTAKRMRLPAGNTSVLMPDSDSDSDNGDPGNDVGDYGGLHLAGSSMDQSRAGYTDAELTVVLGEHPLHLTGLQSGEADLSVATDAARVLSDEQRLEFLRLVKQLRDEAGVSGHDVFRALEVCSGNVPQARELLRKGEAHCAPFVWTSEEDAILCSGTDADAIRDLQYRRGTRSVQDRIAFLAQYRS</sequence>
<gene>
    <name evidence="9" type="ORF">THASP1DRAFT_32582</name>
</gene>
<dbReference type="InterPro" id="IPR021661">
    <property type="entry name" value="Rap1_C"/>
</dbReference>
<evidence type="ECO:0000256" key="5">
    <source>
        <dbReference type="RuleBase" id="RU367107"/>
    </source>
</evidence>
<dbReference type="Pfam" id="PF08914">
    <property type="entry name" value="Myb_Rap1"/>
    <property type="match status" value="1"/>
</dbReference>
<keyword evidence="3" id="KW-0804">Transcription</keyword>
<feature type="compositionally biased region" description="Acidic residues" evidence="6">
    <location>
        <begin position="659"/>
        <end position="670"/>
    </location>
</feature>
<dbReference type="GO" id="GO:0042162">
    <property type="term" value="F:telomeric DNA binding"/>
    <property type="evidence" value="ECO:0007669"/>
    <property type="project" value="TreeGrafter"/>
</dbReference>